<sequence length="1157" mass="131613">MASSTSSNCVDSVLNALENLDGLWDLNVYQSEQLKREYRLMRTFLLCARIWGTSDNKEHVSYLESFMSKLEAGIHKLALKLQMEQKTDRVFNKRLFILTSSVQRSIKSFKQTINHFYFIFSNSLLQTSDCLTAHELMELIDSVLENLVDVLLCILGYDDQDLLELCKDLQEKLRFFQSLIRFAVLRVVEQRQLGAALSHINSVALNAADLFSMCWFDIKGEQVSNQVQYKISELLQKINPFDPQVRDIYIQVLVASNSSGSCTMSKESNKHRLGNLVDALLDNFWELLNCNTGLMDSATSQMHIVYEGLRFLRTILKNQHENFDELPENVKDTIGDAVGEAKNVIHSLFMHELKEDSAKDMDLVFFAFQKNIKLIEAEVGDRYAVTATFKSPSAIMAEVNLVNMEYVGIGDDEFSYEAQKEAQATPHSQLQWTSPTFNQVVVGFHDEAGQIICQLTGGSGALDVVSIVGMPGLGKTTLANIVYHDPMIVCHFHIRAWCCISQVYGKKDVLFQILACIDPLRSDEYSRMDADDLAIALYHCLKGHRYLLVLDDVWDIEAWNALKVSFPNDANGSRILLTSRISRLALEVKPASKPLHLRQLTDDECLELLQKKLVERGGYPPALFLYGKHIAKGCKGLPLTVVITAGILANLEQDGWEEIAESLSSETVSGTEHCKSILELSYKHVPHYLKPCLLYFGAFREDQEIPIWRLMRLWIAEGFVQKTEVKSLEDTAEDYIMDLIGRSLVMVDKPKSTGGVKTCRIHDLLHEFCLRKATEENLLKLRRDDAGLPKFDEPSNTRRLFIYSKARHFQKSRLFCPLLSSLVVSTQSEEYGTPYNVSSIFRIFKLLRVLDLGKINLGFVFPGEITLLVQLRYLAFAGSMNYIPSSIANLWNLETFILKSLHGRLFLPDTVWNMQTLRCLHVSGKFFDLSLAKDKLGSSSDLCNLDTISALELDLGQSMDKIMKKFPNIRKLKCSLRETEESCGDWNKIVAMDFLRRLESLKLSFYRVKEKDYEFSFPMNLKKLTLEAFPWSMISSIGSLPNLEVLKLLGTKAGGEKIWNMEEGEFPKLKFLKLELLCIVRWTCSGDHLPCLQKLVLESCLNLEELPSCLGEIPTLELIQVHRCPGHVGSLVQEIKEEQMNWGNVNLKILVLDQRRL</sequence>
<evidence type="ECO:0000256" key="3">
    <source>
        <dbReference type="ARBA" id="ARBA00008894"/>
    </source>
</evidence>
<dbReference type="Gene3D" id="1.10.8.430">
    <property type="entry name" value="Helical domain of apoptotic protease-activating factors"/>
    <property type="match status" value="1"/>
</dbReference>
<feature type="domain" description="Late blight resistance protein R1A-like N-terminal" evidence="12">
    <location>
        <begin position="103"/>
        <end position="377"/>
    </location>
</feature>
<keyword evidence="8" id="KW-0547">Nucleotide-binding</keyword>
<comment type="function">
    <text evidence="1">Confers resistance to late blight (Phytophthora infestans) races carrying the avirulence gene Avr1. Resistance proteins guard the plant against pathogens that contain an appropriate avirulence protein via an indirect interaction with this avirulence protein. That triggers a defense system including the hypersensitive response, which restricts the pathogen growth.</text>
</comment>
<dbReference type="InterPro" id="IPR058922">
    <property type="entry name" value="WHD_DRP"/>
</dbReference>
<keyword evidence="7" id="KW-0677">Repeat</keyword>
<dbReference type="Gene3D" id="1.10.10.10">
    <property type="entry name" value="Winged helix-like DNA-binding domain superfamily/Winged helix DNA-binding domain"/>
    <property type="match status" value="1"/>
</dbReference>
<evidence type="ECO:0000259" key="12">
    <source>
        <dbReference type="Pfam" id="PF12061"/>
    </source>
</evidence>
<dbReference type="Pfam" id="PF12061">
    <property type="entry name" value="NB-LRR"/>
    <property type="match status" value="1"/>
</dbReference>
<dbReference type="PRINTS" id="PR00364">
    <property type="entry name" value="DISEASERSIST"/>
</dbReference>
<dbReference type="PANTHER" id="PTHR23155:SF1152">
    <property type="entry name" value="AAA+ ATPASE DOMAIN-CONTAINING PROTEIN"/>
    <property type="match status" value="1"/>
</dbReference>
<feature type="domain" description="NB-ARC" evidence="11">
    <location>
        <begin position="449"/>
        <end position="614"/>
    </location>
</feature>
<name>A0A6P6SG86_COFAR</name>
<protein>
    <submittedName>
        <fullName evidence="15">Late blight resistance protein homolog R1A-3</fullName>
    </submittedName>
</protein>
<feature type="domain" description="Disease resistance protein winged helix" evidence="13">
    <location>
        <begin position="699"/>
        <end position="768"/>
    </location>
</feature>
<evidence type="ECO:0000256" key="1">
    <source>
        <dbReference type="ARBA" id="ARBA00002074"/>
    </source>
</evidence>
<keyword evidence="4" id="KW-0963">Cytoplasm</keyword>
<dbReference type="GO" id="GO:0009626">
    <property type="term" value="P:plant-type hypersensitive response"/>
    <property type="evidence" value="ECO:0007669"/>
    <property type="project" value="UniProtKB-KW"/>
</dbReference>
<evidence type="ECO:0000256" key="7">
    <source>
        <dbReference type="ARBA" id="ARBA00022737"/>
    </source>
</evidence>
<dbReference type="GO" id="GO:0043531">
    <property type="term" value="F:ADP binding"/>
    <property type="evidence" value="ECO:0007669"/>
    <property type="project" value="InterPro"/>
</dbReference>
<dbReference type="InterPro" id="IPR042197">
    <property type="entry name" value="Apaf_helical"/>
</dbReference>
<dbReference type="InterPro" id="IPR021929">
    <property type="entry name" value="R1A-like_N"/>
</dbReference>
<dbReference type="Gene3D" id="3.40.50.300">
    <property type="entry name" value="P-loop containing nucleotide triphosphate hydrolases"/>
    <property type="match status" value="1"/>
</dbReference>
<dbReference type="InterPro" id="IPR002182">
    <property type="entry name" value="NB-ARC"/>
</dbReference>
<dbReference type="PANTHER" id="PTHR23155">
    <property type="entry name" value="DISEASE RESISTANCE PROTEIN RP"/>
    <property type="match status" value="1"/>
</dbReference>
<keyword evidence="9" id="KW-0611">Plant defense</keyword>
<comment type="subcellular location">
    <subcellularLocation>
        <location evidence="2">Cytoplasm</location>
    </subcellularLocation>
</comment>
<dbReference type="OrthoDB" id="1935686at2759"/>
<dbReference type="FunFam" id="3.40.50.300:FF:001091">
    <property type="entry name" value="Probable disease resistance protein At1g61300"/>
    <property type="match status" value="1"/>
</dbReference>
<keyword evidence="6" id="KW-0381">Hypersensitive response</keyword>
<dbReference type="GeneID" id="113690710"/>
<dbReference type="RefSeq" id="XP_027064512.1">
    <property type="nucleotide sequence ID" value="XM_027208711.1"/>
</dbReference>
<dbReference type="InterPro" id="IPR036388">
    <property type="entry name" value="WH-like_DNA-bd_sf"/>
</dbReference>
<evidence type="ECO:0000313" key="15">
    <source>
        <dbReference type="RefSeq" id="XP_027064512.1"/>
    </source>
</evidence>
<dbReference type="GO" id="GO:0051607">
    <property type="term" value="P:defense response to virus"/>
    <property type="evidence" value="ECO:0007669"/>
    <property type="project" value="UniProtKB-ARBA"/>
</dbReference>
<evidence type="ECO:0000259" key="13">
    <source>
        <dbReference type="Pfam" id="PF23559"/>
    </source>
</evidence>
<dbReference type="Pfam" id="PF00931">
    <property type="entry name" value="NB-ARC"/>
    <property type="match status" value="1"/>
</dbReference>
<evidence type="ECO:0000256" key="10">
    <source>
        <dbReference type="ARBA" id="ARBA00022840"/>
    </source>
</evidence>
<dbReference type="InterPro" id="IPR027417">
    <property type="entry name" value="P-loop_NTPase"/>
</dbReference>
<dbReference type="Pfam" id="PF23559">
    <property type="entry name" value="WHD_DRP"/>
    <property type="match status" value="1"/>
</dbReference>
<dbReference type="GO" id="GO:0005524">
    <property type="term" value="F:ATP binding"/>
    <property type="evidence" value="ECO:0007669"/>
    <property type="project" value="UniProtKB-KW"/>
</dbReference>
<dbReference type="GO" id="GO:0005737">
    <property type="term" value="C:cytoplasm"/>
    <property type="evidence" value="ECO:0007669"/>
    <property type="project" value="UniProtKB-SubCell"/>
</dbReference>
<keyword evidence="14" id="KW-1185">Reference proteome</keyword>
<keyword evidence="5" id="KW-0433">Leucine-rich repeat</keyword>
<evidence type="ECO:0000256" key="8">
    <source>
        <dbReference type="ARBA" id="ARBA00022741"/>
    </source>
</evidence>
<evidence type="ECO:0000256" key="6">
    <source>
        <dbReference type="ARBA" id="ARBA00022667"/>
    </source>
</evidence>
<keyword evidence="10" id="KW-0067">ATP-binding</keyword>
<dbReference type="InterPro" id="IPR044974">
    <property type="entry name" value="Disease_R_plants"/>
</dbReference>
<comment type="similarity">
    <text evidence="3">Belongs to the disease resistance NB-LRR family.</text>
</comment>
<evidence type="ECO:0000256" key="9">
    <source>
        <dbReference type="ARBA" id="ARBA00022821"/>
    </source>
</evidence>
<accession>A0A6P6SG86</accession>
<proteinExistence type="inferred from homology"/>
<reference evidence="14" key="1">
    <citation type="journal article" date="2025" name="Foods">
        <title>Unveiling the Microbial Signatures of Arabica Coffee Cherries: Insights into Ripeness Specific Diversity, Functional Traits, and Implications for Quality and Safety.</title>
        <authorList>
            <consortium name="RefSeq"/>
            <person name="Tenea G.N."/>
            <person name="Cifuentes V."/>
            <person name="Reyes P."/>
            <person name="Cevallos-Vallejos M."/>
        </authorList>
    </citation>
    <scope>NUCLEOTIDE SEQUENCE [LARGE SCALE GENOMIC DNA]</scope>
</reference>
<organism evidence="14 15">
    <name type="scientific">Coffea arabica</name>
    <name type="common">Arabian coffee</name>
    <dbReference type="NCBI Taxonomy" id="13443"/>
    <lineage>
        <taxon>Eukaryota</taxon>
        <taxon>Viridiplantae</taxon>
        <taxon>Streptophyta</taxon>
        <taxon>Embryophyta</taxon>
        <taxon>Tracheophyta</taxon>
        <taxon>Spermatophyta</taxon>
        <taxon>Magnoliopsida</taxon>
        <taxon>eudicotyledons</taxon>
        <taxon>Gunneridae</taxon>
        <taxon>Pentapetalae</taxon>
        <taxon>asterids</taxon>
        <taxon>lamiids</taxon>
        <taxon>Gentianales</taxon>
        <taxon>Rubiaceae</taxon>
        <taxon>Ixoroideae</taxon>
        <taxon>Gardenieae complex</taxon>
        <taxon>Bertiereae - Coffeeae clade</taxon>
        <taxon>Coffeeae</taxon>
        <taxon>Coffea</taxon>
    </lineage>
</organism>
<reference evidence="15" key="2">
    <citation type="submission" date="2025-08" db="UniProtKB">
        <authorList>
            <consortium name="RefSeq"/>
        </authorList>
    </citation>
    <scope>IDENTIFICATION</scope>
    <source>
        <tissue evidence="15">Leaves</tissue>
    </source>
</reference>
<evidence type="ECO:0000256" key="5">
    <source>
        <dbReference type="ARBA" id="ARBA00022614"/>
    </source>
</evidence>
<evidence type="ECO:0000313" key="14">
    <source>
        <dbReference type="Proteomes" id="UP001652660"/>
    </source>
</evidence>
<dbReference type="Proteomes" id="UP001652660">
    <property type="component" value="Chromosome 1e"/>
</dbReference>
<evidence type="ECO:0000256" key="4">
    <source>
        <dbReference type="ARBA" id="ARBA00022490"/>
    </source>
</evidence>
<dbReference type="Gene3D" id="3.80.10.10">
    <property type="entry name" value="Ribonuclease Inhibitor"/>
    <property type="match status" value="1"/>
</dbReference>
<dbReference type="SUPFAM" id="SSF52540">
    <property type="entry name" value="P-loop containing nucleoside triphosphate hydrolases"/>
    <property type="match status" value="1"/>
</dbReference>
<dbReference type="SUPFAM" id="SSF52058">
    <property type="entry name" value="L domain-like"/>
    <property type="match status" value="1"/>
</dbReference>
<evidence type="ECO:0000256" key="2">
    <source>
        <dbReference type="ARBA" id="ARBA00004496"/>
    </source>
</evidence>
<gene>
    <name evidence="15" type="primary">LOC113690710</name>
</gene>
<evidence type="ECO:0000259" key="11">
    <source>
        <dbReference type="Pfam" id="PF00931"/>
    </source>
</evidence>
<dbReference type="InterPro" id="IPR032675">
    <property type="entry name" value="LRR_dom_sf"/>
</dbReference>
<dbReference type="FunFam" id="1.10.10.10:FF:000322">
    <property type="entry name" value="Probable disease resistance protein At1g63360"/>
    <property type="match status" value="1"/>
</dbReference>
<dbReference type="AlphaFoldDB" id="A0A6P6SG86"/>